<evidence type="ECO:0000256" key="3">
    <source>
        <dbReference type="ARBA" id="ARBA00022679"/>
    </source>
</evidence>
<dbReference type="GO" id="GO:0009007">
    <property type="term" value="F:site-specific DNA-methyltransferase (adenine-specific) activity"/>
    <property type="evidence" value="ECO:0007669"/>
    <property type="project" value="UniProtKB-EC"/>
</dbReference>
<feature type="domain" description="DNA methylase N-4/N-6" evidence="6">
    <location>
        <begin position="38"/>
        <end position="255"/>
    </location>
</feature>
<dbReference type="RefSeq" id="WP_230574729.1">
    <property type="nucleotide sequence ID" value="NZ_CAKJTI010000006.1"/>
</dbReference>
<evidence type="ECO:0000313" key="8">
    <source>
        <dbReference type="Proteomes" id="UP000789423"/>
    </source>
</evidence>
<evidence type="ECO:0000256" key="1">
    <source>
        <dbReference type="ARBA" id="ARBA00006594"/>
    </source>
</evidence>
<dbReference type="PROSITE" id="PS00092">
    <property type="entry name" value="N6_MTASE"/>
    <property type="match status" value="1"/>
</dbReference>
<evidence type="ECO:0000259" key="6">
    <source>
        <dbReference type="Pfam" id="PF01555"/>
    </source>
</evidence>
<keyword evidence="3 7" id="KW-0808">Transferase</keyword>
<protein>
    <recommendedName>
        <fullName evidence="5">Methyltransferase</fullName>
        <ecNumber evidence="5">2.1.1.-</ecNumber>
    </recommendedName>
</protein>
<accession>A0ABM8YA64</accession>
<keyword evidence="8" id="KW-1185">Reference proteome</keyword>
<comment type="caution">
    <text evidence="7">The sequence shown here is derived from an EMBL/GenBank/DDBJ whole genome shotgun (WGS) entry which is preliminary data.</text>
</comment>
<dbReference type="GO" id="GO:0032259">
    <property type="term" value="P:methylation"/>
    <property type="evidence" value="ECO:0007669"/>
    <property type="project" value="UniProtKB-KW"/>
</dbReference>
<dbReference type="SUPFAM" id="SSF53335">
    <property type="entry name" value="S-adenosyl-L-methionine-dependent methyltransferases"/>
    <property type="match status" value="1"/>
</dbReference>
<organism evidence="7 8">
    <name type="scientific">Bacillus rhizoplanae</name>
    <dbReference type="NCBI Taxonomy" id="2880966"/>
    <lineage>
        <taxon>Bacteria</taxon>
        <taxon>Bacillati</taxon>
        <taxon>Bacillota</taxon>
        <taxon>Bacilli</taxon>
        <taxon>Bacillales</taxon>
        <taxon>Bacillaceae</taxon>
        <taxon>Bacillus</taxon>
    </lineage>
</organism>
<dbReference type="PRINTS" id="PR00508">
    <property type="entry name" value="S21N4MTFRASE"/>
</dbReference>
<sequence>MWNKVFKNMEFENLHNNDSFVGLGDSVDLLKKVNDKTIDLIFADPPYNIGKDFGNNKDKWDSTHEYINWCKQWIDECFRVLKDNGTFYFMTATQYMPYLDVYISENYNVLSRIIWTYDSSGVQSKKMFGSLYEPILMINKDSKAAYTFNAQDILVEAKTGAKRKLIDYRKNPPQPYSTEKVPGNVWEFPRVRFKMEEYENHPTQKPEALLERIIKASSNPGDIVLDPFSGSFTTSAVAVKNGRKALGFEFNKDFYLIGLRRTRITERYDGIKLEKDKSRKTTNKSKKDHVVREDKITSEVEEIEQFEMFSGADLKVR</sequence>
<comment type="similarity">
    <text evidence="1 5">Belongs to the N(4)/N(6)-methyltransferase family.</text>
</comment>
<dbReference type="Proteomes" id="UP000789423">
    <property type="component" value="Unassembled WGS sequence"/>
</dbReference>
<dbReference type="NCBIfam" id="NF008572">
    <property type="entry name" value="PRK11524.1"/>
    <property type="match status" value="1"/>
</dbReference>
<dbReference type="Pfam" id="PF01555">
    <property type="entry name" value="N6_N4_Mtase"/>
    <property type="match status" value="1"/>
</dbReference>
<reference evidence="7 8" key="1">
    <citation type="submission" date="2021-10" db="EMBL/GenBank/DDBJ databases">
        <authorList>
            <person name="Criscuolo A."/>
        </authorList>
    </citation>
    <scope>NUCLEOTIDE SEQUENCE [LARGE SCALE GENOMIC DNA]</scope>
    <source>
        <strain evidence="8">CIP 111899</strain>
    </source>
</reference>
<evidence type="ECO:0000256" key="2">
    <source>
        <dbReference type="ARBA" id="ARBA00022603"/>
    </source>
</evidence>
<name>A0ABM8YA64_9BACI</name>
<keyword evidence="2 7" id="KW-0489">Methyltransferase</keyword>
<evidence type="ECO:0000256" key="5">
    <source>
        <dbReference type="RuleBase" id="RU362026"/>
    </source>
</evidence>
<dbReference type="InterPro" id="IPR029063">
    <property type="entry name" value="SAM-dependent_MTases_sf"/>
</dbReference>
<gene>
    <name evidence="7" type="primary">yhdJ</name>
    <name evidence="7" type="ORF">BACCIP111899_01750</name>
</gene>
<proteinExistence type="inferred from homology"/>
<dbReference type="EMBL" id="CAKJTI010000006">
    <property type="protein sequence ID" value="CAG9612573.1"/>
    <property type="molecule type" value="Genomic_DNA"/>
</dbReference>
<evidence type="ECO:0000313" key="7">
    <source>
        <dbReference type="EMBL" id="CAG9612573.1"/>
    </source>
</evidence>
<evidence type="ECO:0000256" key="4">
    <source>
        <dbReference type="ARBA" id="ARBA00022747"/>
    </source>
</evidence>
<dbReference type="InterPro" id="IPR001091">
    <property type="entry name" value="RM_Methyltransferase"/>
</dbReference>
<dbReference type="InterPro" id="IPR002941">
    <property type="entry name" value="DNA_methylase_N4/N6"/>
</dbReference>
<keyword evidence="4" id="KW-0680">Restriction system</keyword>
<dbReference type="InterPro" id="IPR002052">
    <property type="entry name" value="DNA_methylase_N6_adenine_CS"/>
</dbReference>
<dbReference type="Gene3D" id="3.40.50.150">
    <property type="entry name" value="Vaccinia Virus protein VP39"/>
    <property type="match status" value="1"/>
</dbReference>
<dbReference type="EC" id="2.1.1.-" evidence="5"/>